<dbReference type="SMART" id="SM00589">
    <property type="entry name" value="PRY"/>
    <property type="match status" value="1"/>
</dbReference>
<dbReference type="GO" id="GO:0016874">
    <property type="term" value="F:ligase activity"/>
    <property type="evidence" value="ECO:0007669"/>
    <property type="project" value="UniProtKB-KW"/>
</dbReference>
<dbReference type="AlphaFoldDB" id="A0A7K8NX27"/>
<dbReference type="InterPro" id="IPR006574">
    <property type="entry name" value="PRY"/>
</dbReference>
<dbReference type="InterPro" id="IPR013320">
    <property type="entry name" value="ConA-like_dom_sf"/>
</dbReference>
<evidence type="ECO:0000259" key="1">
    <source>
        <dbReference type="PROSITE" id="PS50188"/>
    </source>
</evidence>
<dbReference type="PRINTS" id="PR01407">
    <property type="entry name" value="BUTYPHLNCDUF"/>
</dbReference>
<dbReference type="SMART" id="SM00449">
    <property type="entry name" value="SPRY"/>
    <property type="match status" value="1"/>
</dbReference>
<dbReference type="Proteomes" id="UP000524187">
    <property type="component" value="Unassembled WGS sequence"/>
</dbReference>
<dbReference type="InterPro" id="IPR001870">
    <property type="entry name" value="B30.2/SPRY"/>
</dbReference>
<feature type="non-terminal residue" evidence="2">
    <location>
        <position position="182"/>
    </location>
</feature>
<proteinExistence type="predicted"/>
<dbReference type="FunFam" id="2.60.120.920:FF:000004">
    <property type="entry name" value="Butyrophilin subfamily 1 member A1"/>
    <property type="match status" value="1"/>
</dbReference>
<keyword evidence="2" id="KW-0436">Ligase</keyword>
<evidence type="ECO:0000313" key="3">
    <source>
        <dbReference type="Proteomes" id="UP000524187"/>
    </source>
</evidence>
<sequence length="182" mass="20583">TIVLDADTAHPRLEVFEEGKSVRDSGTVRKVATNSTRFDSHTFILATEGFTSGKHYWEVNVGKKNNWELGVASESAGRKGTLTLCPRNGFWVIALVDGRDYWARTEPWTRLTVRKKPQKIGIFLDIANKQLSFYDVHSQIPMYTFTITDGDGRKGKLYPFFSTGITTARPDPEPLRLCPKEE</sequence>
<dbReference type="SUPFAM" id="SSF49899">
    <property type="entry name" value="Concanavalin A-like lectins/glucanases"/>
    <property type="match status" value="1"/>
</dbReference>
<feature type="domain" description="B30.2/SPRY" evidence="1">
    <location>
        <begin position="1"/>
        <end position="182"/>
    </location>
</feature>
<comment type="caution">
    <text evidence="2">The sequence shown here is derived from an EMBL/GenBank/DDBJ whole genome shotgun (WGS) entry which is preliminary data.</text>
</comment>
<dbReference type="PANTHER" id="PTHR24103">
    <property type="entry name" value="E3 UBIQUITIN-PROTEIN LIGASE TRIM"/>
    <property type="match status" value="1"/>
</dbReference>
<dbReference type="Pfam" id="PF00622">
    <property type="entry name" value="SPRY"/>
    <property type="match status" value="1"/>
</dbReference>
<reference evidence="2 3" key="1">
    <citation type="submission" date="2019-09" db="EMBL/GenBank/DDBJ databases">
        <title>Bird 10,000 Genomes (B10K) Project - Family phase.</title>
        <authorList>
            <person name="Zhang G."/>
        </authorList>
    </citation>
    <scope>NUCLEOTIDE SEQUENCE [LARGE SCALE GENOMIC DNA]</scope>
    <source>
        <strain evidence="2">B10K-LSUMZ-50683</strain>
        <tissue evidence="2">Muscle</tissue>
    </source>
</reference>
<dbReference type="EMBL" id="VWPT01000607">
    <property type="protein sequence ID" value="NXE57902.1"/>
    <property type="molecule type" value="Genomic_DNA"/>
</dbReference>
<organism evidence="2 3">
    <name type="scientific">Casuarius casuarius</name>
    <name type="common">Southern cassowary</name>
    <name type="synonym">Struthio casuarius</name>
    <dbReference type="NCBI Taxonomy" id="8787"/>
    <lineage>
        <taxon>Eukaryota</taxon>
        <taxon>Metazoa</taxon>
        <taxon>Chordata</taxon>
        <taxon>Craniata</taxon>
        <taxon>Vertebrata</taxon>
        <taxon>Euteleostomi</taxon>
        <taxon>Archelosauria</taxon>
        <taxon>Archosauria</taxon>
        <taxon>Dinosauria</taxon>
        <taxon>Saurischia</taxon>
        <taxon>Theropoda</taxon>
        <taxon>Coelurosauria</taxon>
        <taxon>Aves</taxon>
        <taxon>Palaeognathae</taxon>
        <taxon>Casuariiformes</taxon>
        <taxon>Casuariidae</taxon>
        <taxon>Casuarius</taxon>
    </lineage>
</organism>
<dbReference type="InterPro" id="IPR003877">
    <property type="entry name" value="SPRY_dom"/>
</dbReference>
<accession>A0A7K8NX27</accession>
<dbReference type="Gene3D" id="2.60.120.920">
    <property type="match status" value="1"/>
</dbReference>
<dbReference type="InterPro" id="IPR050143">
    <property type="entry name" value="TRIM/RBCC"/>
</dbReference>
<gene>
    <name evidence="2" type="primary">Trim39_1</name>
    <name evidence="2" type="ORF">CASCAS_R11565</name>
</gene>
<dbReference type="PROSITE" id="PS50188">
    <property type="entry name" value="B302_SPRY"/>
    <property type="match status" value="1"/>
</dbReference>
<dbReference type="CDD" id="cd13733">
    <property type="entry name" value="SPRY_PRY_C-I_1"/>
    <property type="match status" value="1"/>
</dbReference>
<keyword evidence="3" id="KW-1185">Reference proteome</keyword>
<feature type="non-terminal residue" evidence="2">
    <location>
        <position position="1"/>
    </location>
</feature>
<evidence type="ECO:0000313" key="2">
    <source>
        <dbReference type="EMBL" id="NXE57902.1"/>
    </source>
</evidence>
<name>A0A7K8NX27_CASCA</name>
<dbReference type="InterPro" id="IPR003879">
    <property type="entry name" value="Butyrophylin_SPRY"/>
</dbReference>
<dbReference type="InterPro" id="IPR043136">
    <property type="entry name" value="B30.2/SPRY_sf"/>
</dbReference>
<protein>
    <submittedName>
        <fullName evidence="2">TRI39 ligase</fullName>
    </submittedName>
</protein>
<dbReference type="Pfam" id="PF13765">
    <property type="entry name" value="PRY"/>
    <property type="match status" value="1"/>
</dbReference>